<comment type="caution">
    <text evidence="4">The sequence shown here is derived from an EMBL/GenBank/DDBJ whole genome shotgun (WGS) entry which is preliminary data.</text>
</comment>
<dbReference type="InterPro" id="IPR025194">
    <property type="entry name" value="RodZ-like_C"/>
</dbReference>
<dbReference type="Pfam" id="PF13413">
    <property type="entry name" value="HTH_25"/>
    <property type="match status" value="1"/>
</dbReference>
<evidence type="ECO:0000256" key="2">
    <source>
        <dbReference type="SAM" id="Phobius"/>
    </source>
</evidence>
<feature type="compositionally biased region" description="Polar residues" evidence="1">
    <location>
        <begin position="1"/>
        <end position="12"/>
    </location>
</feature>
<dbReference type="Proteomes" id="UP000473325">
    <property type="component" value="Unassembled WGS sequence"/>
</dbReference>
<feature type="compositionally biased region" description="Basic and acidic residues" evidence="1">
    <location>
        <begin position="14"/>
        <end position="25"/>
    </location>
</feature>
<feature type="compositionally biased region" description="Basic and acidic residues" evidence="1">
    <location>
        <begin position="34"/>
        <end position="51"/>
    </location>
</feature>
<evidence type="ECO:0000256" key="1">
    <source>
        <dbReference type="SAM" id="MobiDB-lite"/>
    </source>
</evidence>
<keyword evidence="2" id="KW-0812">Transmembrane</keyword>
<dbReference type="GO" id="GO:0003677">
    <property type="term" value="F:DNA binding"/>
    <property type="evidence" value="ECO:0007669"/>
    <property type="project" value="InterPro"/>
</dbReference>
<feature type="transmembrane region" description="Helical" evidence="2">
    <location>
        <begin position="460"/>
        <end position="481"/>
    </location>
</feature>
<accession>A0A6L7F1Y2</accession>
<feature type="region of interest" description="Disordered" evidence="1">
    <location>
        <begin position="242"/>
        <end position="320"/>
    </location>
</feature>
<feature type="transmembrane region" description="Helical" evidence="2">
    <location>
        <begin position="68"/>
        <end position="86"/>
    </location>
</feature>
<keyword evidence="2" id="KW-0472">Membrane</keyword>
<name>A0A6L7F1Y2_9ACTN</name>
<feature type="transmembrane region" description="Helical" evidence="2">
    <location>
        <begin position="98"/>
        <end position="118"/>
    </location>
</feature>
<keyword evidence="2" id="KW-1133">Transmembrane helix</keyword>
<feature type="region of interest" description="Disordered" evidence="1">
    <location>
        <begin position="1"/>
        <end position="59"/>
    </location>
</feature>
<protein>
    <recommendedName>
        <fullName evidence="3">Cytoskeleton protein RodZ-like C-terminal domain-containing protein</fullName>
    </recommendedName>
</protein>
<keyword evidence="5" id="KW-1185">Reference proteome</keyword>
<evidence type="ECO:0000259" key="3">
    <source>
        <dbReference type="Pfam" id="PF13464"/>
    </source>
</evidence>
<proteinExistence type="predicted"/>
<dbReference type="PANTHER" id="PTHR34475:SF1">
    <property type="entry name" value="CYTOSKELETON PROTEIN RODZ"/>
    <property type="match status" value="1"/>
</dbReference>
<sequence>MTDQMSTETTEPTDADRIALDERPDASWQFVPDRAGDPAADRAADPERAEGHDDEPEAGEVVVRRNGVLSLLVAALSALLSAAYFARAATATGGGGFVDWALCLGLAALTWAFVFSFLDSRMPLLVADSHGIRIRLGRTWRGMAWSDLEEVEHLPRRGLLRDGRLTLFPREVDGELALLGPAGQRHARLTDKMFGAPFAVPLGLTTRVRGARRDLTGALSALAAGRCEIVEVVPPVAEEAPAGDLSDYYEDDSTAERAAVDGSVEDTAESVFARPAARPSDEPEDTLPRVVASATPAPAREPSRAVRADVAASPRPEPELTQPLAIPAQTAAPVAPYAATEVIGDLADLPVVDPVIGPELAAARTRLRLSVDQLAERTRIRPHVIEAIELDDFAPCGGDFYARGHLRTLARVLGLDAAPLLAEYDERYADAPIDPRRVFEAELAVGRGKPIRGTRGGPNWSVLVAAVMTVVLAWSVARLIMDEPAAVSPAAPSLANGSAGLTSGSTKTAAPVPVVVSAAGGGARVVVRDGTGKVVFTGSLAFGQARTLQVSPPVRVQSSDGSTEITVDGQEHGALGQTGKPAQDVFTVR</sequence>
<reference evidence="4 5" key="1">
    <citation type="submission" date="2019-12" db="EMBL/GenBank/DDBJ databases">
        <authorList>
            <person name="Kun Z."/>
        </authorList>
    </citation>
    <scope>NUCLEOTIDE SEQUENCE [LARGE SCALE GENOMIC DNA]</scope>
    <source>
        <strain evidence="4 5">YIM 123512</strain>
    </source>
</reference>
<evidence type="ECO:0000313" key="5">
    <source>
        <dbReference type="Proteomes" id="UP000473325"/>
    </source>
</evidence>
<dbReference type="RefSeq" id="WP_160878549.1">
    <property type="nucleotide sequence ID" value="NZ_WUEK01000008.1"/>
</dbReference>
<dbReference type="InterPro" id="IPR010982">
    <property type="entry name" value="Lambda_DNA-bd_dom_sf"/>
</dbReference>
<evidence type="ECO:0000313" key="4">
    <source>
        <dbReference type="EMBL" id="MXG90612.1"/>
    </source>
</evidence>
<dbReference type="AlphaFoldDB" id="A0A6L7F1Y2"/>
<dbReference type="InterPro" id="IPR050400">
    <property type="entry name" value="Bact_Cytoskel_RodZ"/>
</dbReference>
<feature type="domain" description="Cytoskeleton protein RodZ-like C-terminal" evidence="3">
    <location>
        <begin position="524"/>
        <end position="579"/>
    </location>
</feature>
<organism evidence="4 5">
    <name type="scientific">Nocardioides flavescens</name>
    <dbReference type="NCBI Taxonomy" id="2691959"/>
    <lineage>
        <taxon>Bacteria</taxon>
        <taxon>Bacillati</taxon>
        <taxon>Actinomycetota</taxon>
        <taxon>Actinomycetes</taxon>
        <taxon>Propionibacteriales</taxon>
        <taxon>Nocardioidaceae</taxon>
        <taxon>Nocardioides</taxon>
    </lineage>
</organism>
<dbReference type="Gene3D" id="1.10.260.40">
    <property type="entry name" value="lambda repressor-like DNA-binding domains"/>
    <property type="match status" value="1"/>
</dbReference>
<dbReference type="PANTHER" id="PTHR34475">
    <property type="match status" value="1"/>
</dbReference>
<dbReference type="EMBL" id="WUEK01000008">
    <property type="protein sequence ID" value="MXG90612.1"/>
    <property type="molecule type" value="Genomic_DNA"/>
</dbReference>
<gene>
    <name evidence="4" type="ORF">GRQ65_13740</name>
</gene>
<dbReference type="Pfam" id="PF13464">
    <property type="entry name" value="RodZ_C"/>
    <property type="match status" value="1"/>
</dbReference>